<dbReference type="PROSITE" id="PS51186">
    <property type="entry name" value="GNAT"/>
    <property type="match status" value="1"/>
</dbReference>
<dbReference type="Gene3D" id="3.40.630.30">
    <property type="match status" value="1"/>
</dbReference>
<evidence type="ECO:0000259" key="1">
    <source>
        <dbReference type="PROSITE" id="PS51186"/>
    </source>
</evidence>
<protein>
    <submittedName>
        <fullName evidence="2">Acetyltransferase</fullName>
    </submittedName>
</protein>
<dbReference type="AlphaFoldDB" id="A0A916RY29"/>
<evidence type="ECO:0000313" key="2">
    <source>
        <dbReference type="EMBL" id="GGA71881.1"/>
    </source>
</evidence>
<comment type="caution">
    <text evidence="2">The sequence shown here is derived from an EMBL/GenBank/DDBJ whole genome shotgun (WGS) entry which is preliminary data.</text>
</comment>
<name>A0A916RY29_9BACI</name>
<dbReference type="GO" id="GO:0016747">
    <property type="term" value="F:acyltransferase activity, transferring groups other than amino-acyl groups"/>
    <property type="evidence" value="ECO:0007669"/>
    <property type="project" value="InterPro"/>
</dbReference>
<sequence>MIDLRNKPTIYGEKVLLRPFLIENDFPYIEECLQDPEVITLTGSTPGYNKKEVWEWYDTRNDQEDRLDLAIVDKSTNTFVGEVVANLYDKANHSMNFRIMIGPRGRNRGLGSEATKLMVSYLFENTNLNQLTLSVFAFNPRAKTVYEKVGFFVDSIDRNELEYEGEWIDSINMKLTRELWQK</sequence>
<accession>A0A916RY29</accession>
<dbReference type="InterPro" id="IPR016181">
    <property type="entry name" value="Acyl_CoA_acyltransferase"/>
</dbReference>
<dbReference type="PANTHER" id="PTHR43415">
    <property type="entry name" value="SPERMIDINE N(1)-ACETYLTRANSFERASE"/>
    <property type="match status" value="1"/>
</dbReference>
<dbReference type="Pfam" id="PF13302">
    <property type="entry name" value="Acetyltransf_3"/>
    <property type="match status" value="1"/>
</dbReference>
<dbReference type="PANTHER" id="PTHR43415:SF3">
    <property type="entry name" value="GNAT-FAMILY ACETYLTRANSFERASE"/>
    <property type="match status" value="1"/>
</dbReference>
<dbReference type="EMBL" id="BMEY01000006">
    <property type="protein sequence ID" value="GGA71881.1"/>
    <property type="molecule type" value="Genomic_DNA"/>
</dbReference>
<keyword evidence="3" id="KW-1185">Reference proteome</keyword>
<reference evidence="2" key="1">
    <citation type="journal article" date="2014" name="Int. J. Syst. Evol. Microbiol.">
        <title>Complete genome sequence of Corynebacterium casei LMG S-19264T (=DSM 44701T), isolated from a smear-ripened cheese.</title>
        <authorList>
            <consortium name="US DOE Joint Genome Institute (JGI-PGF)"/>
            <person name="Walter F."/>
            <person name="Albersmeier A."/>
            <person name="Kalinowski J."/>
            <person name="Ruckert C."/>
        </authorList>
    </citation>
    <scope>NUCLEOTIDE SEQUENCE</scope>
    <source>
        <strain evidence="2">CGMCC 1.12408</strain>
    </source>
</reference>
<reference evidence="2" key="2">
    <citation type="submission" date="2020-09" db="EMBL/GenBank/DDBJ databases">
        <authorList>
            <person name="Sun Q."/>
            <person name="Zhou Y."/>
        </authorList>
    </citation>
    <scope>NUCLEOTIDE SEQUENCE</scope>
    <source>
        <strain evidence="2">CGMCC 1.12408</strain>
    </source>
</reference>
<dbReference type="InterPro" id="IPR000182">
    <property type="entry name" value="GNAT_dom"/>
</dbReference>
<gene>
    <name evidence="2" type="ORF">GCM10008025_14620</name>
</gene>
<evidence type="ECO:0000313" key="3">
    <source>
        <dbReference type="Proteomes" id="UP000613512"/>
    </source>
</evidence>
<dbReference type="SUPFAM" id="SSF55729">
    <property type="entry name" value="Acyl-CoA N-acyltransferases (Nat)"/>
    <property type="match status" value="1"/>
</dbReference>
<feature type="domain" description="N-acetyltransferase" evidence="1">
    <location>
        <begin position="15"/>
        <end position="178"/>
    </location>
</feature>
<dbReference type="Proteomes" id="UP000613512">
    <property type="component" value="Unassembled WGS sequence"/>
</dbReference>
<dbReference type="RefSeq" id="WP_188384016.1">
    <property type="nucleotide sequence ID" value="NZ_BMEY01000006.1"/>
</dbReference>
<organism evidence="2 3">
    <name type="scientific">Ornithinibacillus halotolerans</name>
    <dbReference type="NCBI Taxonomy" id="1274357"/>
    <lineage>
        <taxon>Bacteria</taxon>
        <taxon>Bacillati</taxon>
        <taxon>Bacillota</taxon>
        <taxon>Bacilli</taxon>
        <taxon>Bacillales</taxon>
        <taxon>Bacillaceae</taxon>
        <taxon>Ornithinibacillus</taxon>
    </lineage>
</organism>
<proteinExistence type="predicted"/>